<name>A0ABV2HJ70_9HYPH</name>
<organism evidence="3 4">
    <name type="scientific">Bartonella silvatica</name>
    <dbReference type="NCBI Taxonomy" id="357760"/>
    <lineage>
        <taxon>Bacteria</taxon>
        <taxon>Pseudomonadati</taxon>
        <taxon>Pseudomonadota</taxon>
        <taxon>Alphaproteobacteria</taxon>
        <taxon>Hyphomicrobiales</taxon>
        <taxon>Bartonellaceae</taxon>
        <taxon>Bartonella</taxon>
    </lineage>
</organism>
<proteinExistence type="predicted"/>
<protein>
    <submittedName>
        <fullName evidence="3">Uncharacterized protein</fullName>
    </submittedName>
</protein>
<evidence type="ECO:0000313" key="4">
    <source>
        <dbReference type="Proteomes" id="UP001549086"/>
    </source>
</evidence>
<evidence type="ECO:0000256" key="1">
    <source>
        <dbReference type="SAM" id="Coils"/>
    </source>
</evidence>
<dbReference type="Proteomes" id="UP001549086">
    <property type="component" value="Unassembled WGS sequence"/>
</dbReference>
<dbReference type="RefSeq" id="WP_354190976.1">
    <property type="nucleotide sequence ID" value="NZ_JBEPLI010000079.1"/>
</dbReference>
<reference evidence="3 4" key="1">
    <citation type="submission" date="2024-06" db="EMBL/GenBank/DDBJ databases">
        <title>Genomic Encyclopedia of Type Strains, Phase IV (KMG-IV): sequencing the most valuable type-strain genomes for metagenomic binning, comparative biology and taxonomic classification.</title>
        <authorList>
            <person name="Goeker M."/>
        </authorList>
    </citation>
    <scope>NUCLEOTIDE SEQUENCE [LARGE SCALE GENOMIC DNA]</scope>
    <source>
        <strain evidence="3 4">DSM 23649</strain>
    </source>
</reference>
<keyword evidence="1" id="KW-0175">Coiled coil</keyword>
<feature type="signal peptide" evidence="2">
    <location>
        <begin position="1"/>
        <end position="29"/>
    </location>
</feature>
<feature type="chain" id="PRO_5046043064" evidence="2">
    <location>
        <begin position="30"/>
        <end position="189"/>
    </location>
</feature>
<keyword evidence="4" id="KW-1185">Reference proteome</keyword>
<dbReference type="EMBL" id="JBEPLI010000079">
    <property type="protein sequence ID" value="MET3590596.1"/>
    <property type="molecule type" value="Genomic_DNA"/>
</dbReference>
<evidence type="ECO:0000256" key="2">
    <source>
        <dbReference type="SAM" id="SignalP"/>
    </source>
</evidence>
<sequence length="189" mass="22514">MFIKKSLFRSVLIIALLITSLISPSNGYANSKDSPSFLSKLFCSKEIAELNTALRDIEDGRKLYHEALDRILWWERTFSKTDIIEFQSLIKEYLRNDKDLFLKEKIKNIEKWHNLIKERHKIAYSLLSDMEREIYNMDLVHNETQLKQHNKALQILKEITEIQIHIAAKKEKLKELDREINTLYVNFFN</sequence>
<gene>
    <name evidence="3" type="ORF">ABID23_001712</name>
</gene>
<evidence type="ECO:0000313" key="3">
    <source>
        <dbReference type="EMBL" id="MET3590596.1"/>
    </source>
</evidence>
<comment type="caution">
    <text evidence="3">The sequence shown here is derived from an EMBL/GenBank/DDBJ whole genome shotgun (WGS) entry which is preliminary data.</text>
</comment>
<feature type="coiled-coil region" evidence="1">
    <location>
        <begin position="159"/>
        <end position="186"/>
    </location>
</feature>
<accession>A0ABV2HJ70</accession>
<keyword evidence="2" id="KW-0732">Signal</keyword>